<feature type="region of interest" description="Disordered" evidence="1">
    <location>
        <begin position="127"/>
        <end position="155"/>
    </location>
</feature>
<sequence>MGDSNLFHIRRKNLCRAFPVLEAEDFEAAPCLVASVVGWDNLLADGLRHASGILESGDVLVLATDAAARWLMEAEDWAWPELLLDIPDADQLFLAWVREERAARRLKDDDTTFVILQWSGSLDNDAEVPVTPGQTCADATSEPWPPNLNTNLQGE</sequence>
<reference evidence="3" key="1">
    <citation type="journal article" date="2023" name="Int. J. Syst. Evol. Microbiol.">
        <title>Mesoterricola silvestris gen. nov., sp. nov., Mesoterricola sediminis sp. nov., Geothrix oryzae sp. nov., Geothrix edaphica sp. nov., Geothrix rubra sp. nov., and Geothrix limicola sp. nov., six novel members of Acidobacteriota isolated from soils.</title>
        <authorList>
            <person name="Itoh H."/>
            <person name="Sugisawa Y."/>
            <person name="Mise K."/>
            <person name="Xu Z."/>
            <person name="Kuniyasu M."/>
            <person name="Ushijima N."/>
            <person name="Kawano K."/>
            <person name="Kobayashi E."/>
            <person name="Shiratori Y."/>
            <person name="Masuda Y."/>
            <person name="Senoo K."/>
        </authorList>
    </citation>
    <scope>NUCLEOTIDE SEQUENCE [LARGE SCALE GENOMIC DNA]</scope>
    <source>
        <strain evidence="3">Red222</strain>
    </source>
</reference>
<proteinExistence type="predicted"/>
<accession>A0ABM8DP20</accession>
<dbReference type="Proteomes" id="UP001242010">
    <property type="component" value="Chromosome"/>
</dbReference>
<protein>
    <submittedName>
        <fullName evidence="2">Uncharacterized protein</fullName>
    </submittedName>
</protein>
<evidence type="ECO:0000313" key="2">
    <source>
        <dbReference type="EMBL" id="BDU68701.1"/>
    </source>
</evidence>
<dbReference type="EMBL" id="AP027079">
    <property type="protein sequence ID" value="BDU68701.1"/>
    <property type="molecule type" value="Genomic_DNA"/>
</dbReference>
<keyword evidence="3" id="KW-1185">Reference proteome</keyword>
<name>A0ABM8DP20_9BACT</name>
<evidence type="ECO:0000313" key="3">
    <source>
        <dbReference type="Proteomes" id="UP001242010"/>
    </source>
</evidence>
<gene>
    <name evidence="2" type="ORF">GETHOR_08020</name>
</gene>
<organism evidence="2 3">
    <name type="scientific">Geothrix oryzae</name>
    <dbReference type="NCBI Taxonomy" id="2927975"/>
    <lineage>
        <taxon>Bacteria</taxon>
        <taxon>Pseudomonadati</taxon>
        <taxon>Acidobacteriota</taxon>
        <taxon>Holophagae</taxon>
        <taxon>Holophagales</taxon>
        <taxon>Holophagaceae</taxon>
        <taxon>Geothrix</taxon>
    </lineage>
</organism>
<evidence type="ECO:0000256" key="1">
    <source>
        <dbReference type="SAM" id="MobiDB-lite"/>
    </source>
</evidence>